<reference evidence="1" key="1">
    <citation type="submission" date="2021-02" db="EMBL/GenBank/DDBJ databases">
        <authorList>
            <person name="Nowell W R."/>
        </authorList>
    </citation>
    <scope>NUCLEOTIDE SEQUENCE</scope>
</reference>
<organism evidence="1 3">
    <name type="scientific">Rotaria sordida</name>
    <dbReference type="NCBI Taxonomy" id="392033"/>
    <lineage>
        <taxon>Eukaryota</taxon>
        <taxon>Metazoa</taxon>
        <taxon>Spiralia</taxon>
        <taxon>Gnathifera</taxon>
        <taxon>Rotifera</taxon>
        <taxon>Eurotatoria</taxon>
        <taxon>Bdelloidea</taxon>
        <taxon>Philodinida</taxon>
        <taxon>Philodinidae</taxon>
        <taxon>Rotaria</taxon>
    </lineage>
</organism>
<dbReference type="Proteomes" id="UP000663854">
    <property type="component" value="Unassembled WGS sequence"/>
</dbReference>
<evidence type="ECO:0000313" key="4">
    <source>
        <dbReference type="Proteomes" id="UP000663870"/>
    </source>
</evidence>
<dbReference type="AlphaFoldDB" id="A0A814VPA8"/>
<accession>A0A814VPA8</accession>
<name>A0A814VPA8_9BILA</name>
<keyword evidence="4" id="KW-1185">Reference proteome</keyword>
<dbReference type="EMBL" id="CAJNOH010001216">
    <property type="protein sequence ID" value="CAF1191044.1"/>
    <property type="molecule type" value="Genomic_DNA"/>
</dbReference>
<gene>
    <name evidence="2" type="ORF">JXQ802_LOCUS37984</name>
    <name evidence="1" type="ORF">PYM288_LOCUS24345</name>
</gene>
<evidence type="ECO:0000313" key="3">
    <source>
        <dbReference type="Proteomes" id="UP000663854"/>
    </source>
</evidence>
<sequence>MINTVEEEKNSETSVQRTVLLDIPARLQWENDHGYCGETAIQSFGLYYGAWISQKLVRSINNGEYLLRKVSKDDHRNPTHTLSVLHFTYDEWDLENSPQPQFHDYCCWMKRSIIRGHPVMFVVYLLYMHDKDYDHIMPAIGVQFRDENQYDPDDVLIYYNLYHLRQIERKMSENDLAATRKTCRKHCGEGGCIPLNIDYGIAVTGILDENHVTLPVRLSVSAWNEPNTHPAYNEKPTEMDGVVTVRNLIVGKSYVLLRYSSYEYVPTKGNVNEFLLSNFDEKHEFLANDTIYIYEDPKKIPSTGSVYYRCVPQLE</sequence>
<comment type="caution">
    <text evidence="1">The sequence shown here is derived from an EMBL/GenBank/DDBJ whole genome shotgun (WGS) entry which is preliminary data.</text>
</comment>
<dbReference type="EMBL" id="CAJNOL010002071">
    <property type="protein sequence ID" value="CAF1457715.1"/>
    <property type="molecule type" value="Genomic_DNA"/>
</dbReference>
<proteinExistence type="predicted"/>
<dbReference type="Proteomes" id="UP000663870">
    <property type="component" value="Unassembled WGS sequence"/>
</dbReference>
<evidence type="ECO:0000313" key="2">
    <source>
        <dbReference type="EMBL" id="CAF1457715.1"/>
    </source>
</evidence>
<protein>
    <submittedName>
        <fullName evidence="1">Uncharacterized protein</fullName>
    </submittedName>
</protein>
<evidence type="ECO:0000313" key="1">
    <source>
        <dbReference type="EMBL" id="CAF1191044.1"/>
    </source>
</evidence>